<evidence type="ECO:0000313" key="2">
    <source>
        <dbReference type="EMBL" id="TNN83210.1"/>
    </source>
</evidence>
<gene>
    <name evidence="2" type="ORF">EYF80_006543</name>
</gene>
<accession>A0A4Z2IZ08</accession>
<dbReference type="Proteomes" id="UP000314294">
    <property type="component" value="Unassembled WGS sequence"/>
</dbReference>
<dbReference type="AlphaFoldDB" id="A0A4Z2IZ08"/>
<evidence type="ECO:0000313" key="3">
    <source>
        <dbReference type="Proteomes" id="UP000314294"/>
    </source>
</evidence>
<feature type="compositionally biased region" description="Low complexity" evidence="1">
    <location>
        <begin position="20"/>
        <end position="37"/>
    </location>
</feature>
<keyword evidence="3" id="KW-1185">Reference proteome</keyword>
<protein>
    <submittedName>
        <fullName evidence="2">Uncharacterized protein</fullName>
    </submittedName>
</protein>
<comment type="caution">
    <text evidence="2">The sequence shown here is derived from an EMBL/GenBank/DDBJ whole genome shotgun (WGS) entry which is preliminary data.</text>
</comment>
<feature type="region of interest" description="Disordered" evidence="1">
    <location>
        <begin position="1"/>
        <end position="42"/>
    </location>
</feature>
<name>A0A4Z2IZ08_9TELE</name>
<feature type="compositionally biased region" description="Basic and acidic residues" evidence="1">
    <location>
        <begin position="1"/>
        <end position="19"/>
    </location>
</feature>
<proteinExistence type="predicted"/>
<evidence type="ECO:0000256" key="1">
    <source>
        <dbReference type="SAM" id="MobiDB-lite"/>
    </source>
</evidence>
<dbReference type="EMBL" id="SRLO01000034">
    <property type="protein sequence ID" value="TNN83210.1"/>
    <property type="molecule type" value="Genomic_DNA"/>
</dbReference>
<organism evidence="2 3">
    <name type="scientific">Liparis tanakae</name>
    <name type="common">Tanaka's snailfish</name>
    <dbReference type="NCBI Taxonomy" id="230148"/>
    <lineage>
        <taxon>Eukaryota</taxon>
        <taxon>Metazoa</taxon>
        <taxon>Chordata</taxon>
        <taxon>Craniata</taxon>
        <taxon>Vertebrata</taxon>
        <taxon>Euteleostomi</taxon>
        <taxon>Actinopterygii</taxon>
        <taxon>Neopterygii</taxon>
        <taxon>Teleostei</taxon>
        <taxon>Neoteleostei</taxon>
        <taxon>Acanthomorphata</taxon>
        <taxon>Eupercaria</taxon>
        <taxon>Perciformes</taxon>
        <taxon>Cottioidei</taxon>
        <taxon>Cottales</taxon>
        <taxon>Liparidae</taxon>
        <taxon>Liparis</taxon>
    </lineage>
</organism>
<sequence length="73" mass="7896">MKEAESRIHKAAKRGRESHTTTITTTSTSTTHSSSSSPQVPSVCQVSLSGFEPRASISRMLSLDYLGEAKRSL</sequence>
<reference evidence="2 3" key="1">
    <citation type="submission" date="2019-03" db="EMBL/GenBank/DDBJ databases">
        <title>First draft genome of Liparis tanakae, snailfish: a comprehensive survey of snailfish specific genes.</title>
        <authorList>
            <person name="Kim W."/>
            <person name="Song I."/>
            <person name="Jeong J.-H."/>
            <person name="Kim D."/>
            <person name="Kim S."/>
            <person name="Ryu S."/>
            <person name="Song J.Y."/>
            <person name="Lee S.K."/>
        </authorList>
    </citation>
    <scope>NUCLEOTIDE SEQUENCE [LARGE SCALE GENOMIC DNA]</scope>
    <source>
        <tissue evidence="2">Muscle</tissue>
    </source>
</reference>